<dbReference type="InterPro" id="IPR024465">
    <property type="entry name" value="DUF2399"/>
</dbReference>
<dbReference type="OrthoDB" id="1661308at2"/>
<keyword evidence="3" id="KW-1185">Reference proteome</keyword>
<feature type="domain" description="DUF2399" evidence="1">
    <location>
        <begin position="89"/>
        <end position="201"/>
    </location>
</feature>
<gene>
    <name evidence="2" type="ORF">D8M05_07280</name>
</gene>
<sequence length="204" mass="23035">MNSQVLWGDYDTISELSISELVHLLAVDYYNSESVAVPADSQGINDLLLHYKIFRDDITNYVTCANLLAETKDGVHPMWEAASVHSVMNIPLRELIALTTVYPASRKKTVWIVENSGVYSSILDKLPHVPLICTHGQFKLVGLLLIDLLVKEDCTLYYAGDFDPEGLSMAEKLLQRHPNNIHPWKMDVAHYQKAEADIEKQPKD</sequence>
<dbReference type="Pfam" id="PF09664">
    <property type="entry name" value="DUF2399"/>
    <property type="match status" value="1"/>
</dbReference>
<dbReference type="EMBL" id="RBZO01000009">
    <property type="protein sequence ID" value="RKQ16394.1"/>
    <property type="molecule type" value="Genomic_DNA"/>
</dbReference>
<evidence type="ECO:0000313" key="3">
    <source>
        <dbReference type="Proteomes" id="UP000281813"/>
    </source>
</evidence>
<reference evidence="2 3" key="1">
    <citation type="journal article" date="2015" name="Antonie Van Leeuwenhoek">
        <title>Oceanobacillus bengalensis sp. nov., a bacterium isolated from seawater of the Bay of Bengal.</title>
        <authorList>
            <person name="Yongchang O."/>
            <person name="Xiang W."/>
            <person name="Wang G."/>
        </authorList>
    </citation>
    <scope>NUCLEOTIDE SEQUENCE [LARGE SCALE GENOMIC DNA]</scope>
    <source>
        <strain evidence="2 3">MCCC 1K00260</strain>
    </source>
</reference>
<organism evidence="2 3">
    <name type="scientific">Oceanobacillus bengalensis</name>
    <dbReference type="NCBI Taxonomy" id="1435466"/>
    <lineage>
        <taxon>Bacteria</taxon>
        <taxon>Bacillati</taxon>
        <taxon>Bacillota</taxon>
        <taxon>Bacilli</taxon>
        <taxon>Bacillales</taxon>
        <taxon>Bacillaceae</taxon>
        <taxon>Oceanobacillus</taxon>
    </lineage>
</organism>
<protein>
    <submittedName>
        <fullName evidence="2">DUF2399 domain-containing protein</fullName>
    </submittedName>
</protein>
<proteinExistence type="predicted"/>
<dbReference type="Proteomes" id="UP000281813">
    <property type="component" value="Unassembled WGS sequence"/>
</dbReference>
<evidence type="ECO:0000259" key="1">
    <source>
        <dbReference type="Pfam" id="PF09664"/>
    </source>
</evidence>
<accession>A0A494Z1N8</accession>
<name>A0A494Z1N8_9BACI</name>
<evidence type="ECO:0000313" key="2">
    <source>
        <dbReference type="EMBL" id="RKQ16394.1"/>
    </source>
</evidence>
<dbReference type="AlphaFoldDB" id="A0A494Z1N8"/>
<comment type="caution">
    <text evidence="2">The sequence shown here is derived from an EMBL/GenBank/DDBJ whole genome shotgun (WGS) entry which is preliminary data.</text>
</comment>